<dbReference type="Pfam" id="PF04055">
    <property type="entry name" value="Radical_SAM"/>
    <property type="match status" value="1"/>
</dbReference>
<dbReference type="SFLD" id="SFLDG01082">
    <property type="entry name" value="B12-binding_domain_containing"/>
    <property type="match status" value="1"/>
</dbReference>
<dbReference type="InterPro" id="IPR010723">
    <property type="entry name" value="HemN_C"/>
</dbReference>
<sequence length="461" mass="51850">MKKERPDMEIYVHIPFCVKKCRYCDFLSFPCGDPSGGKEERYVEALLCEIARMRHGRGKRDAAPSDVTSVFIGGGTPSVLPAEAIRRILDRIREVYFVREDAEITMEANPGTVTEEKARIWKAAGVNRLSMGLQSTHDGELRLLGRIHTWADFLESWETARNAGFDNINIDLMSALPGQSAETWRDTLKRVIALAPEHISAYSLIVEPGTPFYEEYGGMSSDIAEYGEYADVPEAHLARYRGRARIPGETEDRAMYHDTKRILAEAGYRRYEISNYAKAGRECRHNLGYWTGTEYLGFGLGASSYLCENGQYVRFSVTRDLEEYRDRLAACSRAGISIGTDTGDAGIPRNEGKAAKSRLMEEPDMNEEKPDQRNCALYDTPEVLTEADRMAEFMFLGLRLTDGVSAEEFRKEFGRELRDVYGKVIDKLKREGLLAEAGDRVLLTETGLDVSNAAMAEFLPD</sequence>
<comment type="subcellular location">
    <subcellularLocation>
        <location evidence="9">Cytoplasm</location>
    </subcellularLocation>
</comment>
<dbReference type="InterPro" id="IPR007197">
    <property type="entry name" value="rSAM"/>
</dbReference>
<keyword evidence="9" id="KW-0004">4Fe-4S</keyword>
<dbReference type="EMBL" id="FOIL01000010">
    <property type="protein sequence ID" value="SET26707.1"/>
    <property type="molecule type" value="Genomic_DNA"/>
</dbReference>
<protein>
    <recommendedName>
        <fullName evidence="2 9">Heme chaperone HemW</fullName>
    </recommendedName>
</protein>
<evidence type="ECO:0000256" key="8">
    <source>
        <dbReference type="ARBA" id="ARBA00023186"/>
    </source>
</evidence>
<evidence type="ECO:0000256" key="3">
    <source>
        <dbReference type="ARBA" id="ARBA00022617"/>
    </source>
</evidence>
<dbReference type="GO" id="GO:0004109">
    <property type="term" value="F:coproporphyrinogen oxidase activity"/>
    <property type="evidence" value="ECO:0007669"/>
    <property type="project" value="InterPro"/>
</dbReference>
<evidence type="ECO:0000256" key="2">
    <source>
        <dbReference type="ARBA" id="ARBA00017228"/>
    </source>
</evidence>
<keyword evidence="9" id="KW-0963">Cytoplasm</keyword>
<keyword evidence="5 9" id="KW-0479">Metal-binding</keyword>
<dbReference type="AlphaFoldDB" id="A0A1I0D3F4"/>
<keyword evidence="13" id="KW-1185">Reference proteome</keyword>
<dbReference type="InterPro" id="IPR034505">
    <property type="entry name" value="Coproporphyrinogen-III_oxidase"/>
</dbReference>
<keyword evidence="7 9" id="KW-0411">Iron-sulfur</keyword>
<dbReference type="InterPro" id="IPR006638">
    <property type="entry name" value="Elp3/MiaA/NifB-like_rSAM"/>
</dbReference>
<evidence type="ECO:0000256" key="7">
    <source>
        <dbReference type="ARBA" id="ARBA00023014"/>
    </source>
</evidence>
<keyword evidence="8 9" id="KW-0143">Chaperone</keyword>
<dbReference type="Gene3D" id="3.20.20.70">
    <property type="entry name" value="Aldolase class I"/>
    <property type="match status" value="1"/>
</dbReference>
<dbReference type="GO" id="GO:0005737">
    <property type="term" value="C:cytoplasm"/>
    <property type="evidence" value="ECO:0007669"/>
    <property type="project" value="UniProtKB-SubCell"/>
</dbReference>
<evidence type="ECO:0000256" key="5">
    <source>
        <dbReference type="ARBA" id="ARBA00022723"/>
    </source>
</evidence>
<dbReference type="CDD" id="cd01335">
    <property type="entry name" value="Radical_SAM"/>
    <property type="match status" value="1"/>
</dbReference>
<dbReference type="SFLD" id="SFLDG01065">
    <property type="entry name" value="anaerobic_coproporphyrinogen-I"/>
    <property type="match status" value="2"/>
</dbReference>
<dbReference type="RefSeq" id="WP_074649018.1">
    <property type="nucleotide sequence ID" value="NZ_FOIL01000010.1"/>
</dbReference>
<dbReference type="NCBIfam" id="TIGR00539">
    <property type="entry name" value="hemN_rel"/>
    <property type="match status" value="1"/>
</dbReference>
<evidence type="ECO:0000313" key="12">
    <source>
        <dbReference type="EMBL" id="SET26707.1"/>
    </source>
</evidence>
<dbReference type="PROSITE" id="PS51918">
    <property type="entry name" value="RADICAL_SAM"/>
    <property type="match status" value="1"/>
</dbReference>
<dbReference type="SUPFAM" id="SSF102114">
    <property type="entry name" value="Radical SAM enzymes"/>
    <property type="match status" value="2"/>
</dbReference>
<dbReference type="SFLD" id="SFLDS00029">
    <property type="entry name" value="Radical_SAM"/>
    <property type="match status" value="2"/>
</dbReference>
<keyword evidence="6 9" id="KW-0408">Iron</keyword>
<dbReference type="SFLD" id="SFLDF00562">
    <property type="entry name" value="HemN-like__clustered_with_heat"/>
    <property type="match status" value="1"/>
</dbReference>
<feature type="domain" description="Radical SAM core" evidence="11">
    <location>
        <begin position="2"/>
        <end position="243"/>
    </location>
</feature>
<dbReference type="STRING" id="1526.SAMN02910262_01739"/>
<dbReference type="PANTHER" id="PTHR13932">
    <property type="entry name" value="COPROPORPHYRINIGEN III OXIDASE"/>
    <property type="match status" value="1"/>
</dbReference>
<evidence type="ECO:0000259" key="11">
    <source>
        <dbReference type="PROSITE" id="PS51918"/>
    </source>
</evidence>
<dbReference type="SFLD" id="SFLDF00288">
    <property type="entry name" value="HemN-like__clustered_with_nucl"/>
    <property type="match status" value="1"/>
</dbReference>
<dbReference type="Pfam" id="PF06969">
    <property type="entry name" value="HemN_C"/>
    <property type="match status" value="1"/>
</dbReference>
<comment type="similarity">
    <text evidence="1">Belongs to the anaerobic coproporphyrinogen-III oxidase family. HemW subfamily.</text>
</comment>
<evidence type="ECO:0000256" key="4">
    <source>
        <dbReference type="ARBA" id="ARBA00022691"/>
    </source>
</evidence>
<reference evidence="12 13" key="1">
    <citation type="submission" date="2016-10" db="EMBL/GenBank/DDBJ databases">
        <authorList>
            <person name="de Groot N.N."/>
        </authorList>
    </citation>
    <scope>NUCLEOTIDE SEQUENCE [LARGE SCALE GENOMIC DNA]</scope>
    <source>
        <strain evidence="12 13">KH1P1</strain>
    </source>
</reference>
<proteinExistence type="inferred from homology"/>
<feature type="compositionally biased region" description="Basic and acidic residues" evidence="10">
    <location>
        <begin position="350"/>
        <end position="371"/>
    </location>
</feature>
<dbReference type="InterPro" id="IPR013785">
    <property type="entry name" value="Aldolase_TIM"/>
</dbReference>
<organism evidence="12 13">
    <name type="scientific">[Clostridium] aminophilum</name>
    <dbReference type="NCBI Taxonomy" id="1526"/>
    <lineage>
        <taxon>Bacteria</taxon>
        <taxon>Bacillati</taxon>
        <taxon>Bacillota</taxon>
        <taxon>Clostridia</taxon>
        <taxon>Lachnospirales</taxon>
        <taxon>Lachnospiraceae</taxon>
    </lineage>
</organism>
<accession>A0A1I0D3F4</accession>
<dbReference type="GO" id="GO:0006779">
    <property type="term" value="P:porphyrin-containing compound biosynthetic process"/>
    <property type="evidence" value="ECO:0007669"/>
    <property type="project" value="InterPro"/>
</dbReference>
<dbReference type="GO" id="GO:0046872">
    <property type="term" value="F:metal ion binding"/>
    <property type="evidence" value="ECO:0007669"/>
    <property type="project" value="UniProtKB-UniRule"/>
</dbReference>
<keyword evidence="4 9" id="KW-0949">S-adenosyl-L-methionine</keyword>
<evidence type="ECO:0000256" key="9">
    <source>
        <dbReference type="RuleBase" id="RU364116"/>
    </source>
</evidence>
<evidence type="ECO:0000256" key="6">
    <source>
        <dbReference type="ARBA" id="ARBA00023004"/>
    </source>
</evidence>
<keyword evidence="3 9" id="KW-0349">Heme</keyword>
<evidence type="ECO:0000313" key="13">
    <source>
        <dbReference type="Proteomes" id="UP000199820"/>
    </source>
</evidence>
<dbReference type="SMART" id="SM00729">
    <property type="entry name" value="Elp3"/>
    <property type="match status" value="1"/>
</dbReference>
<dbReference type="GO" id="GO:0051539">
    <property type="term" value="F:4 iron, 4 sulfur cluster binding"/>
    <property type="evidence" value="ECO:0007669"/>
    <property type="project" value="UniProtKB-UniRule"/>
</dbReference>
<dbReference type="Proteomes" id="UP000199820">
    <property type="component" value="Unassembled WGS sequence"/>
</dbReference>
<evidence type="ECO:0000256" key="1">
    <source>
        <dbReference type="ARBA" id="ARBA00006100"/>
    </source>
</evidence>
<dbReference type="InterPro" id="IPR058240">
    <property type="entry name" value="rSAM_sf"/>
</dbReference>
<dbReference type="InterPro" id="IPR004559">
    <property type="entry name" value="HemW-like"/>
</dbReference>
<name>A0A1I0D3F4_9FIRM</name>
<dbReference type="PANTHER" id="PTHR13932:SF5">
    <property type="entry name" value="RADICAL S-ADENOSYL METHIONINE DOMAIN-CONTAINING PROTEIN 1, MITOCHONDRIAL"/>
    <property type="match status" value="1"/>
</dbReference>
<comment type="function">
    <text evidence="9">Probably acts as a heme chaperone, transferring heme to an unknown acceptor. Binds one molecule of heme per monomer, possibly covalently. Binds 1 [4Fe-4S] cluster. The cluster is coordinated with 3 cysteines and an exchangeable S-adenosyl-L-methionine.</text>
</comment>
<feature type="region of interest" description="Disordered" evidence="10">
    <location>
        <begin position="342"/>
        <end position="371"/>
    </location>
</feature>
<gene>
    <name evidence="12" type="ORF">SAMN04487771_101022</name>
</gene>
<evidence type="ECO:0000256" key="10">
    <source>
        <dbReference type="SAM" id="MobiDB-lite"/>
    </source>
</evidence>